<proteinExistence type="inferred from homology"/>
<dbReference type="AlphaFoldDB" id="A0A663FI91"/>
<feature type="region of interest" description="Disordered" evidence="4">
    <location>
        <begin position="117"/>
        <end position="137"/>
    </location>
</feature>
<dbReference type="Pfam" id="PF11261">
    <property type="entry name" value="IRF-2BP1_2"/>
    <property type="match status" value="1"/>
</dbReference>
<reference evidence="8" key="1">
    <citation type="submission" date="2025-08" db="UniProtKB">
        <authorList>
            <consortium name="Ensembl"/>
        </authorList>
    </citation>
    <scope>IDENTIFICATION</scope>
</reference>
<keyword evidence="9" id="KW-1185">Reference proteome</keyword>
<accession>A0A663FI91</accession>
<dbReference type="Pfam" id="PF25454">
    <property type="entry name" value="zf-C3HC4_IRF-2BP1_2"/>
    <property type="match status" value="1"/>
</dbReference>
<protein>
    <submittedName>
        <fullName evidence="8">Uncharacterized protein</fullName>
    </submittedName>
</protein>
<feature type="compositionally biased region" description="Low complexity" evidence="4">
    <location>
        <begin position="76"/>
        <end position="89"/>
    </location>
</feature>
<dbReference type="GeneTree" id="ENSGT00940000162120"/>
<dbReference type="SUPFAM" id="SSF57850">
    <property type="entry name" value="RING/U-box"/>
    <property type="match status" value="1"/>
</dbReference>
<evidence type="ECO:0000313" key="9">
    <source>
        <dbReference type="Proteomes" id="UP000472275"/>
    </source>
</evidence>
<comment type="similarity">
    <text evidence="2">Belongs to the IRF2BP family.</text>
</comment>
<dbReference type="Proteomes" id="UP000472275">
    <property type="component" value="Unassembled WGS sequence"/>
</dbReference>
<dbReference type="GO" id="GO:0006357">
    <property type="term" value="P:regulation of transcription by RNA polymerase II"/>
    <property type="evidence" value="ECO:0007669"/>
    <property type="project" value="TreeGrafter"/>
</dbReference>
<dbReference type="Gene3D" id="1.10.10.1580">
    <property type="entry name" value="Interferon regulatory factor 2-binding protein"/>
    <property type="match status" value="1"/>
</dbReference>
<feature type="domain" description="Interferon regulatory factor 2-binding protein 1/2-like zinc finger" evidence="5">
    <location>
        <begin position="144"/>
        <end position="195"/>
    </location>
</feature>
<organism evidence="8 9">
    <name type="scientific">Aquila chrysaetos chrysaetos</name>
    <dbReference type="NCBI Taxonomy" id="223781"/>
    <lineage>
        <taxon>Eukaryota</taxon>
        <taxon>Metazoa</taxon>
        <taxon>Chordata</taxon>
        <taxon>Craniata</taxon>
        <taxon>Vertebrata</taxon>
        <taxon>Euteleostomi</taxon>
        <taxon>Archelosauria</taxon>
        <taxon>Archosauria</taxon>
        <taxon>Dinosauria</taxon>
        <taxon>Saurischia</taxon>
        <taxon>Theropoda</taxon>
        <taxon>Coelurosauria</taxon>
        <taxon>Aves</taxon>
        <taxon>Neognathae</taxon>
        <taxon>Neoaves</taxon>
        <taxon>Telluraves</taxon>
        <taxon>Accipitrimorphae</taxon>
        <taxon>Accipitriformes</taxon>
        <taxon>Accipitridae</taxon>
        <taxon>Accipitrinae</taxon>
        <taxon>Aquila</taxon>
    </lineage>
</organism>
<dbReference type="InterPro" id="IPR057414">
    <property type="entry name" value="Zf-C3HC4_IRF-2BP1_2"/>
</dbReference>
<dbReference type="GO" id="GO:0005634">
    <property type="term" value="C:nucleus"/>
    <property type="evidence" value="ECO:0007669"/>
    <property type="project" value="UniProtKB-SubCell"/>
</dbReference>
<feature type="region of interest" description="Disordered" evidence="4">
    <location>
        <begin position="379"/>
        <end position="415"/>
    </location>
</feature>
<feature type="domain" description="IRF-2BP1/2-like middle" evidence="7">
    <location>
        <begin position="234"/>
        <end position="384"/>
    </location>
</feature>
<evidence type="ECO:0000259" key="6">
    <source>
        <dbReference type="Pfam" id="PF25454"/>
    </source>
</evidence>
<evidence type="ECO:0000256" key="4">
    <source>
        <dbReference type="SAM" id="MobiDB-lite"/>
    </source>
</evidence>
<sequence>MGPPPPDSAGGRGLRRGSAPLHWASGGERGFAQGGVWWAGSVSKGRGRRGSRIPRAGAAAHVGSAPDTRGRRPRPRLAATPLHRPAATPSFPAPLCQPRAHACPLPNPVHRRRLAPRPLRRRTGRPPPRAGAVAGPGGPAMSWRRQWCYLCDLPKMPWAVVWDFSEAVCRGCVNFEGADRIEPLLEAARRLRHSHAKSQHHDAVPIPRLAEGLNRPGETTAERHGPSVPVPCRPRDVECLAELSEAMRGRAEDWPGKPPAVRERLAALAGCAPFNVRFRKDHALVGRVFAFDAAPRPGFEFELKLFAEYPCGSGSVYAGVLGLAKQMFQDCLRAPGKAISSGYKYLEYEKRQGSGDWRLLGELFTEAVRFFRHPPAPEALPQQYLLPPPMPLPRRRRKHPPGETSPGEPPGVRRPAEDLMSPMLCCGLCRQRLEDTHFVQCPSVPAHRFCFPCARRAIRARGAGGEVHCPSGGRCPLAGSGLPWAFMQGEIAAILAGDVRVKRERDP</sequence>
<comment type="subcellular location">
    <subcellularLocation>
        <location evidence="1">Nucleus</location>
    </subcellularLocation>
</comment>
<keyword evidence="3" id="KW-0539">Nucleus</keyword>
<feature type="region of interest" description="Disordered" evidence="4">
    <location>
        <begin position="1"/>
        <end position="94"/>
    </location>
</feature>
<reference evidence="8" key="2">
    <citation type="submission" date="2025-09" db="UniProtKB">
        <authorList>
            <consortium name="Ensembl"/>
        </authorList>
    </citation>
    <scope>IDENTIFICATION</scope>
</reference>
<dbReference type="InterPro" id="IPR022750">
    <property type="entry name" value="IRF-2BP1_2-like_Znf"/>
</dbReference>
<dbReference type="PANTHER" id="PTHR10816:SF19">
    <property type="entry name" value="PROTEIN INTERACTING WITH TTK69 AND SIN3A, ISOFORM D"/>
    <property type="match status" value="1"/>
</dbReference>
<dbReference type="InParanoid" id="A0A663FI91"/>
<dbReference type="InterPro" id="IPR044882">
    <property type="entry name" value="I2BP1/2_C3HC4-RING_sf"/>
</dbReference>
<dbReference type="InterPro" id="IPR058682">
    <property type="entry name" value="IRF-2BP1/2-like_M"/>
</dbReference>
<evidence type="ECO:0000313" key="8">
    <source>
        <dbReference type="Ensembl" id="ENSACCP00020024213.1"/>
    </source>
</evidence>
<name>A0A663FI91_AQUCH</name>
<evidence type="ECO:0000256" key="2">
    <source>
        <dbReference type="ARBA" id="ARBA00010802"/>
    </source>
</evidence>
<feature type="domain" description="Interferon regulatory factor 2-binding protein 1/2-like C3HC4 zinc finger" evidence="6">
    <location>
        <begin position="424"/>
        <end position="495"/>
    </location>
</feature>
<dbReference type="FunFam" id="1.10.10.1580:FF:000001">
    <property type="entry name" value="interferon regulatory factor 2-binding protein 2"/>
    <property type="match status" value="1"/>
</dbReference>
<dbReference type="Pfam" id="PF25457">
    <property type="entry name" value="IRF-2BP1_2_M"/>
    <property type="match status" value="1"/>
</dbReference>
<dbReference type="PANTHER" id="PTHR10816">
    <property type="entry name" value="MYELIN TRANSCRIPTION FACTOR 1-RELATED"/>
    <property type="match status" value="1"/>
</dbReference>
<evidence type="ECO:0000259" key="5">
    <source>
        <dbReference type="Pfam" id="PF11261"/>
    </source>
</evidence>
<evidence type="ECO:0000256" key="3">
    <source>
        <dbReference type="ARBA" id="ARBA00023242"/>
    </source>
</evidence>
<dbReference type="Ensembl" id="ENSACCT00020025289.1">
    <property type="protein sequence ID" value="ENSACCP00020024213.1"/>
    <property type="gene ID" value="ENSACCG00020016599.1"/>
</dbReference>
<evidence type="ECO:0000259" key="7">
    <source>
        <dbReference type="Pfam" id="PF25457"/>
    </source>
</evidence>
<dbReference type="GO" id="GO:0003714">
    <property type="term" value="F:transcription corepressor activity"/>
    <property type="evidence" value="ECO:0007669"/>
    <property type="project" value="TreeGrafter"/>
</dbReference>
<feature type="region of interest" description="Disordered" evidence="4">
    <location>
        <begin position="195"/>
        <end position="228"/>
    </location>
</feature>
<evidence type="ECO:0000256" key="1">
    <source>
        <dbReference type="ARBA" id="ARBA00004123"/>
    </source>
</evidence>